<reference evidence="1" key="1">
    <citation type="journal article" date="2013" name="Genetics">
        <title>The draft genome and transcriptome of Panagrellus redivivus are shaped by the harsh demands of a free-living lifestyle.</title>
        <authorList>
            <person name="Srinivasan J."/>
            <person name="Dillman A.R."/>
            <person name="Macchietto M.G."/>
            <person name="Heikkinen L."/>
            <person name="Lakso M."/>
            <person name="Fracchia K.M."/>
            <person name="Antoshechkin I."/>
            <person name="Mortazavi A."/>
            <person name="Wong G."/>
            <person name="Sternberg P.W."/>
        </authorList>
    </citation>
    <scope>NUCLEOTIDE SEQUENCE [LARGE SCALE GENOMIC DNA]</scope>
    <source>
        <strain evidence="1">MT8872</strain>
    </source>
</reference>
<evidence type="ECO:0000313" key="2">
    <source>
        <dbReference type="WBParaSite" id="Pan_g8983.t1"/>
    </source>
</evidence>
<dbReference type="WBParaSite" id="Pan_g8983.t1">
    <property type="protein sequence ID" value="Pan_g8983.t1"/>
    <property type="gene ID" value="Pan_g8983"/>
</dbReference>
<accession>A0A7E4W9H2</accession>
<dbReference type="Proteomes" id="UP000492821">
    <property type="component" value="Unassembled WGS sequence"/>
</dbReference>
<organism evidence="1 2">
    <name type="scientific">Panagrellus redivivus</name>
    <name type="common">Microworm</name>
    <dbReference type="NCBI Taxonomy" id="6233"/>
    <lineage>
        <taxon>Eukaryota</taxon>
        <taxon>Metazoa</taxon>
        <taxon>Ecdysozoa</taxon>
        <taxon>Nematoda</taxon>
        <taxon>Chromadorea</taxon>
        <taxon>Rhabditida</taxon>
        <taxon>Tylenchina</taxon>
        <taxon>Panagrolaimomorpha</taxon>
        <taxon>Panagrolaimoidea</taxon>
        <taxon>Panagrolaimidae</taxon>
        <taxon>Panagrellus</taxon>
    </lineage>
</organism>
<proteinExistence type="predicted"/>
<sequence length="175" mass="20664">MPPKNEDTLTSLIFDFLLYWDKFDYFNHEASIRMCTICPKKTYDPFFLEKVCDLTTVARNIKVVSQDRLRPTRFSTLTYLKWTKFDFTEFTNDATAVANGEVHSVKVKVSTTSTLPTIRRRLVQKKHFFSVFFIKLRHPNELYVKLKFYCKQSGRYPSDIIEAIWYLIGFGKGNQ</sequence>
<reference evidence="2" key="2">
    <citation type="submission" date="2020-10" db="UniProtKB">
        <authorList>
            <consortium name="WormBaseParasite"/>
        </authorList>
    </citation>
    <scope>IDENTIFICATION</scope>
</reference>
<name>A0A7E4W9H2_PANRE</name>
<dbReference type="AlphaFoldDB" id="A0A7E4W9H2"/>
<protein>
    <submittedName>
        <fullName evidence="2">PAP-associated domain-containing protein</fullName>
    </submittedName>
</protein>
<keyword evidence="1" id="KW-1185">Reference proteome</keyword>
<evidence type="ECO:0000313" key="1">
    <source>
        <dbReference type="Proteomes" id="UP000492821"/>
    </source>
</evidence>